<name>A0A286G997_9PROT</name>
<accession>A0A286G997</accession>
<sequence length="246" mass="25794">MSDLPVALPRVIAHRGASAAAPENTRAAFRRAHEDGATWIECDVKLTADGRCVVFHDDTLDRTTDGAGPVADAPLSVVGALDAGGWFATEFRGEPVPTLEETLDLLADLGMGANLEIKPCPGRERETAEATVAAVRAFGSAVPVLLSSFAEDSLAAARDAAPELPRGLLVEAVPDDWRARAERLGCVALHVDAAPLTADQVAAMRAAGYKVLVWTVNDAAEARRLSGWGVDAIITDVPRKIADALG</sequence>
<dbReference type="GO" id="GO:0008081">
    <property type="term" value="F:phosphoric diester hydrolase activity"/>
    <property type="evidence" value="ECO:0007669"/>
    <property type="project" value="InterPro"/>
</dbReference>
<dbReference type="NCBIfam" id="NF006989">
    <property type="entry name" value="PRK09454.1"/>
    <property type="match status" value="1"/>
</dbReference>
<dbReference type="PANTHER" id="PTHR46211:SF1">
    <property type="entry name" value="GLYCEROPHOSPHODIESTER PHOSPHODIESTERASE, CYTOPLASMIC"/>
    <property type="match status" value="1"/>
</dbReference>
<dbReference type="EMBL" id="OCNJ01000002">
    <property type="protein sequence ID" value="SOD92052.1"/>
    <property type="molecule type" value="Genomic_DNA"/>
</dbReference>
<dbReference type="Pfam" id="PF03009">
    <property type="entry name" value="GDPD"/>
    <property type="match status" value="1"/>
</dbReference>
<feature type="domain" description="GP-PDE" evidence="1">
    <location>
        <begin position="9"/>
        <end position="245"/>
    </location>
</feature>
<gene>
    <name evidence="2" type="ORF">SAMN05421508_102241</name>
</gene>
<protein>
    <submittedName>
        <fullName evidence="2">Glycerophosphoryl diester phosphodiesterase</fullName>
    </submittedName>
</protein>
<dbReference type="SUPFAM" id="SSF51695">
    <property type="entry name" value="PLC-like phosphodiesterases"/>
    <property type="match status" value="1"/>
</dbReference>
<evidence type="ECO:0000313" key="2">
    <source>
        <dbReference type="EMBL" id="SOD92052.1"/>
    </source>
</evidence>
<evidence type="ECO:0000259" key="1">
    <source>
        <dbReference type="PROSITE" id="PS51704"/>
    </source>
</evidence>
<proteinExistence type="predicted"/>
<reference evidence="2 3" key="1">
    <citation type="submission" date="2017-09" db="EMBL/GenBank/DDBJ databases">
        <authorList>
            <person name="Ehlers B."/>
            <person name="Leendertz F.H."/>
        </authorList>
    </citation>
    <scope>NUCLEOTIDE SEQUENCE [LARGE SCALE GENOMIC DNA]</scope>
    <source>
        <strain evidence="2 3">USBA 140</strain>
    </source>
</reference>
<dbReference type="GO" id="GO:0006629">
    <property type="term" value="P:lipid metabolic process"/>
    <property type="evidence" value="ECO:0007669"/>
    <property type="project" value="InterPro"/>
</dbReference>
<keyword evidence="3" id="KW-1185">Reference proteome</keyword>
<dbReference type="PANTHER" id="PTHR46211">
    <property type="entry name" value="GLYCEROPHOSPHORYL DIESTER PHOSPHODIESTERASE"/>
    <property type="match status" value="1"/>
</dbReference>
<dbReference type="OrthoDB" id="9787897at2"/>
<dbReference type="CDD" id="cd08562">
    <property type="entry name" value="GDPD_EcUgpQ_like"/>
    <property type="match status" value="1"/>
</dbReference>
<dbReference type="RefSeq" id="WP_097278005.1">
    <property type="nucleotide sequence ID" value="NZ_OCNJ01000002.1"/>
</dbReference>
<dbReference type="Gene3D" id="3.20.20.190">
    <property type="entry name" value="Phosphatidylinositol (PI) phosphodiesterase"/>
    <property type="match status" value="1"/>
</dbReference>
<evidence type="ECO:0000313" key="3">
    <source>
        <dbReference type="Proteomes" id="UP000219621"/>
    </source>
</evidence>
<dbReference type="AlphaFoldDB" id="A0A286G997"/>
<organism evidence="2 3">
    <name type="scientific">Caenispirillum bisanense</name>
    <dbReference type="NCBI Taxonomy" id="414052"/>
    <lineage>
        <taxon>Bacteria</taxon>
        <taxon>Pseudomonadati</taxon>
        <taxon>Pseudomonadota</taxon>
        <taxon>Alphaproteobacteria</taxon>
        <taxon>Rhodospirillales</taxon>
        <taxon>Novispirillaceae</taxon>
        <taxon>Caenispirillum</taxon>
    </lineage>
</organism>
<dbReference type="InterPro" id="IPR017946">
    <property type="entry name" value="PLC-like_Pdiesterase_TIM-brl"/>
</dbReference>
<dbReference type="PROSITE" id="PS51704">
    <property type="entry name" value="GP_PDE"/>
    <property type="match status" value="1"/>
</dbReference>
<dbReference type="InterPro" id="IPR030395">
    <property type="entry name" value="GP_PDE_dom"/>
</dbReference>
<dbReference type="Proteomes" id="UP000219621">
    <property type="component" value="Unassembled WGS sequence"/>
</dbReference>